<name>F6B600_DESCC</name>
<evidence type="ECO:0000313" key="3">
    <source>
        <dbReference type="Proteomes" id="UP000009226"/>
    </source>
</evidence>
<reference evidence="2" key="1">
    <citation type="submission" date="2011-05" db="EMBL/GenBank/DDBJ databases">
        <title>Complete sequence of Desulfotomaculum carboxydivorans CO-1-SRB.</title>
        <authorList>
            <consortium name="US DOE Joint Genome Institute"/>
            <person name="Lucas S."/>
            <person name="Han J."/>
            <person name="Lapidus A."/>
            <person name="Cheng J.-F."/>
            <person name="Goodwin L."/>
            <person name="Pitluck S."/>
            <person name="Peters L."/>
            <person name="Mikhailova N."/>
            <person name="Lu M."/>
            <person name="Han C."/>
            <person name="Tapia R."/>
            <person name="Land M."/>
            <person name="Hauser L."/>
            <person name="Kyrpides N."/>
            <person name="Ivanova N."/>
            <person name="Pagani I."/>
            <person name="Stams A."/>
            <person name="Plugge C."/>
            <person name="Muyzer G."/>
            <person name="Kuever J."/>
            <person name="Parshina S."/>
            <person name="Ivanova A."/>
            <person name="Nazina T."/>
            <person name="Woyke T."/>
        </authorList>
    </citation>
    <scope>NUCLEOTIDE SEQUENCE [LARGE SCALE GENOMIC DNA]</scope>
    <source>
        <strain evidence="2">CO-1-SRB</strain>
    </source>
</reference>
<gene>
    <name evidence="2" type="ordered locus">Desca_1464</name>
</gene>
<sequence length="58" mass="6672">MKDTTWRYPNFGFWAVHAVSLAALGYLAFKVAENRCHAGHENNMSFPERMPQNKEPGF</sequence>
<dbReference type="KEGG" id="dca:Desca_1464"/>
<accession>F6B600</accession>
<dbReference type="EMBL" id="CP002736">
    <property type="protein sequence ID" value="AEF94319.1"/>
    <property type="molecule type" value="Genomic_DNA"/>
</dbReference>
<keyword evidence="1" id="KW-1133">Transmembrane helix</keyword>
<dbReference type="HOGENOM" id="CLU_2971963_0_0_9"/>
<keyword evidence="3" id="KW-1185">Reference proteome</keyword>
<protein>
    <submittedName>
        <fullName evidence="2">Uncharacterized protein</fullName>
    </submittedName>
</protein>
<evidence type="ECO:0000313" key="2">
    <source>
        <dbReference type="EMBL" id="AEF94319.1"/>
    </source>
</evidence>
<feature type="transmembrane region" description="Helical" evidence="1">
    <location>
        <begin position="12"/>
        <end position="29"/>
    </location>
</feature>
<dbReference type="AlphaFoldDB" id="F6B600"/>
<organism evidence="2 3">
    <name type="scientific">Desulfotomaculum nigrificans (strain DSM 14880 / VKM B-2319 / CO-1-SRB)</name>
    <name type="common">Desulfotomaculum carboxydivorans</name>
    <dbReference type="NCBI Taxonomy" id="868595"/>
    <lineage>
        <taxon>Bacteria</taxon>
        <taxon>Bacillati</taxon>
        <taxon>Bacillota</taxon>
        <taxon>Clostridia</taxon>
        <taxon>Eubacteriales</taxon>
        <taxon>Desulfotomaculaceae</taxon>
        <taxon>Desulfotomaculum</taxon>
    </lineage>
</organism>
<keyword evidence="1" id="KW-0472">Membrane</keyword>
<dbReference type="STRING" id="868595.Desca_1464"/>
<dbReference type="RefSeq" id="WP_003541290.1">
    <property type="nucleotide sequence ID" value="NC_015565.1"/>
</dbReference>
<evidence type="ECO:0000256" key="1">
    <source>
        <dbReference type="SAM" id="Phobius"/>
    </source>
</evidence>
<proteinExistence type="predicted"/>
<keyword evidence="1" id="KW-0812">Transmembrane</keyword>
<dbReference type="Proteomes" id="UP000009226">
    <property type="component" value="Chromosome"/>
</dbReference>